<proteinExistence type="predicted"/>
<evidence type="ECO:0000313" key="2">
    <source>
        <dbReference type="Proteomes" id="UP000078084"/>
    </source>
</evidence>
<gene>
    <name evidence="1" type="ORF">AAV32_09730</name>
</gene>
<dbReference type="AlphaFoldDB" id="A0A171KSH5"/>
<dbReference type="InterPro" id="IPR014915">
    <property type="entry name" value="Phage_TLS_TfmB"/>
</dbReference>
<sequence length="96" mass="11073">MWKRPTAGELKGTGLKPSHYKEPNVDVWPENWPAIDLYLRYRTQWIQGPGGPTGLNYSVLFADLDRNGIEGDEREQIMEGIRIIEAAVLKKIYEDR</sequence>
<reference evidence="1 2" key="1">
    <citation type="submission" date="2015-04" db="EMBL/GenBank/DDBJ databases">
        <title>Genome sequence of Kerstersia gyiorum CG1.</title>
        <authorList>
            <person name="Greninger A.L."/>
            <person name="Kozyreva V."/>
            <person name="Chaturvedi V."/>
        </authorList>
    </citation>
    <scope>NUCLEOTIDE SEQUENCE [LARGE SCALE GENOMIC DNA]</scope>
    <source>
        <strain evidence="1 2">CG1</strain>
    </source>
</reference>
<organism evidence="1 2">
    <name type="scientific">Kerstersia gyiorum</name>
    <dbReference type="NCBI Taxonomy" id="206506"/>
    <lineage>
        <taxon>Bacteria</taxon>
        <taxon>Pseudomonadati</taxon>
        <taxon>Pseudomonadota</taxon>
        <taxon>Betaproteobacteria</taxon>
        <taxon>Burkholderiales</taxon>
        <taxon>Alcaligenaceae</taxon>
        <taxon>Kerstersia</taxon>
    </lineage>
</organism>
<evidence type="ECO:0000313" key="1">
    <source>
        <dbReference type="EMBL" id="KKO71842.1"/>
    </source>
</evidence>
<dbReference type="Pfam" id="PF08809">
    <property type="entry name" value="DUF1799"/>
    <property type="match status" value="1"/>
</dbReference>
<comment type="caution">
    <text evidence="1">The sequence shown here is derived from an EMBL/GenBank/DDBJ whole genome shotgun (WGS) entry which is preliminary data.</text>
</comment>
<name>A0A171KSH5_9BURK</name>
<dbReference type="RefSeq" id="WP_068370915.1">
    <property type="nucleotide sequence ID" value="NZ_LBNE01000005.1"/>
</dbReference>
<accession>A0A171KSH5</accession>
<protein>
    <submittedName>
        <fullName evidence="1">Uncharacterized protein</fullName>
    </submittedName>
</protein>
<dbReference type="EMBL" id="LBNE01000005">
    <property type="protein sequence ID" value="KKO71842.1"/>
    <property type="molecule type" value="Genomic_DNA"/>
</dbReference>
<dbReference type="STRING" id="206506.AAV32_09730"/>
<dbReference type="Proteomes" id="UP000078084">
    <property type="component" value="Unassembled WGS sequence"/>
</dbReference>
<keyword evidence="2" id="KW-1185">Reference proteome</keyword>